<organism evidence="1">
    <name type="scientific">uncultured Gemmatimonadota bacterium</name>
    <dbReference type="NCBI Taxonomy" id="203437"/>
    <lineage>
        <taxon>Bacteria</taxon>
        <taxon>Pseudomonadati</taxon>
        <taxon>Gemmatimonadota</taxon>
        <taxon>environmental samples</taxon>
    </lineage>
</organism>
<evidence type="ECO:0000313" key="1">
    <source>
        <dbReference type="EMBL" id="CAA9360870.1"/>
    </source>
</evidence>
<proteinExistence type="predicted"/>
<dbReference type="AlphaFoldDB" id="A0A6J4MPI4"/>
<name>A0A6J4MPI4_9BACT</name>
<sequence>MDCGFVGLRGEDAGRRPGAIETTLDLREVRSVDCSFDSSRSRIVPAGDFAWFQR</sequence>
<reference evidence="1" key="1">
    <citation type="submission" date="2020-02" db="EMBL/GenBank/DDBJ databases">
        <authorList>
            <person name="Meier V. D."/>
        </authorList>
    </citation>
    <scope>NUCLEOTIDE SEQUENCE</scope>
    <source>
        <strain evidence="1">AVDCRST_MAG68</strain>
    </source>
</reference>
<gene>
    <name evidence="1" type="ORF">AVDCRST_MAG68-4771</name>
</gene>
<accession>A0A6J4MPI4</accession>
<dbReference type="EMBL" id="CADCTW010000203">
    <property type="protein sequence ID" value="CAA9360870.1"/>
    <property type="molecule type" value="Genomic_DNA"/>
</dbReference>
<protein>
    <submittedName>
        <fullName evidence="1">Uncharacterized protein</fullName>
    </submittedName>
</protein>